<reference evidence="1 2" key="1">
    <citation type="journal article" date="2012" name="J. Bacteriol.">
        <title>Complete Genome Sequence of Burkholderia phenoliruptrix BR3459a (CLA1), a Heat-Tolerant, Nitrogen-Fixing Symbiont of Mimosa flocculosa.</title>
        <authorList>
            <person name="de Oliveira Cunha C."/>
            <person name="Goda Zuleta L.F."/>
            <person name="Paula de Almeida L.G."/>
            <person name="Prioli Ciapina L."/>
            <person name="Lustrino Borges W."/>
            <person name="Pitard R.M."/>
            <person name="Baldani J.I."/>
            <person name="Straliotto R."/>
            <person name="de Faria S.M."/>
            <person name="Hungria M."/>
            <person name="Sousa Cavada B."/>
            <person name="Mercante F.M."/>
            <person name="Ribeiro de Vasconcelos A.T."/>
        </authorList>
    </citation>
    <scope>NUCLEOTIDE SEQUENCE [LARGE SCALE GENOMIC DNA]</scope>
    <source>
        <strain evidence="1 2">BR3459a</strain>
        <plasmid evidence="1 2">pSYMBR3459</plasmid>
    </source>
</reference>
<evidence type="ECO:0000313" key="1">
    <source>
        <dbReference type="EMBL" id="AFT90443.1"/>
    </source>
</evidence>
<dbReference type="AlphaFoldDB" id="K0E1U7"/>
<dbReference type="Proteomes" id="UP000010105">
    <property type="component" value="Plasmid pSYMBR3459"/>
</dbReference>
<dbReference type="EMBL" id="CP003865">
    <property type="protein sequence ID" value="AFT90443.1"/>
    <property type="molecule type" value="Genomic_DNA"/>
</dbReference>
<organism evidence="1 2">
    <name type="scientific">Paraburkholderia phenoliruptrix BR3459a</name>
    <dbReference type="NCBI Taxonomy" id="1229205"/>
    <lineage>
        <taxon>Bacteria</taxon>
        <taxon>Pseudomonadati</taxon>
        <taxon>Pseudomonadota</taxon>
        <taxon>Betaproteobacteria</taxon>
        <taxon>Burkholderiales</taxon>
        <taxon>Burkholderiaceae</taxon>
        <taxon>Paraburkholderia</taxon>
    </lineage>
</organism>
<name>K0E1U7_9BURK</name>
<gene>
    <name evidence="1" type="ORF">BUPH_08401</name>
</gene>
<dbReference type="KEGG" id="bpx:BUPH_08401"/>
<geneLocation type="plasmid" evidence="1 2">
    <name>pSYMBR3459</name>
</geneLocation>
<sequence>MRGLHSAQRGPPPSAAGMTLHCGSTARCLLSRMRRTAHAGYTIISTAVFPTTLDSPGYYCTHIRLYENDAGG</sequence>
<protein>
    <submittedName>
        <fullName evidence="1">Uncharacterized protein</fullName>
    </submittedName>
</protein>
<accession>K0E1U7</accession>
<keyword evidence="1" id="KW-0614">Plasmid</keyword>
<dbReference type="HOGENOM" id="CLU_2714642_0_0_4"/>
<dbReference type="PATRIC" id="fig|1229205.11.peg.7201"/>
<evidence type="ECO:0000313" key="2">
    <source>
        <dbReference type="Proteomes" id="UP000010105"/>
    </source>
</evidence>
<proteinExistence type="predicted"/>